<name>A0A319B420_ASPVC</name>
<dbReference type="GO" id="GO:0009927">
    <property type="term" value="F:histidine phosphotransfer kinase activity"/>
    <property type="evidence" value="ECO:0007669"/>
    <property type="project" value="TreeGrafter"/>
</dbReference>
<dbReference type="SMART" id="SM00388">
    <property type="entry name" value="HisKA"/>
    <property type="match status" value="1"/>
</dbReference>
<accession>A0A319B420</accession>
<dbReference type="Pfam" id="PF02518">
    <property type="entry name" value="HATPase_c"/>
    <property type="match status" value="1"/>
</dbReference>
<sequence>MSAQQLADMLPTGIAILNYRDESTFVNRRFRDLMTRHTAKSFECWSQSIHPDDYERVATSYHDAARDKSARRVEFRIRGHEDLWRMLTLSPLDATDSNRLGLRRDGGFVCTITDITPEKVAELSQKRIAEEARERKQQQERFIDMISHEIRNPLSAILHCTENIHEALNQKNRCNKVAVADITRAAETINVCVAYQKKIADDVLTYSKLDASMLTISPRKVQPSRDLAKCLVMFRPELRKQDIQFEYKLDNSYAACGIQWVMADIDRMSQVLINIVSNAIKFTANETERHVWVFMGASIERPLSYPPNVVFFNLNQAERSLDSTTTSEWGNGQVVYIMVAVKDTGIGIGEEDQKRLFERFRQATPKTQSVYGGSGLGLNVSRKLCHLHGGEIGVSSKRGHGSTFGFFFKVRHAAGERDVGSLMDNEPEVDNLCSEIQAQGIEMTGLSQTKPMPDIPEDPVVTHVEEVAANVNCDDKRRHTAEPNHVTKGPLTGSNAAKLEHNGNHQANSPQSPRSGTTENNLLLVEDNVINQQVLSRELRTLGYRVSEAANGHEAVDAVQSDDSLCILADQEMPMMDGVSATREIRKVERNRTSRIPILGVTANALEAQSNAMLDAGMDDIIYKPYRTDALSEKYSNWSLSECARTLSSPVAKQSRRGRRDSPLAIRSPARPPNPTRPSSPARPSSPDHLRAAAPSPVGAQNRDPPETRNIRWTKRR</sequence>
<feature type="modified residue" description="4-aspartylphosphate" evidence="6">
    <location>
        <position position="570"/>
    </location>
</feature>
<dbReference type="InterPro" id="IPR003594">
    <property type="entry name" value="HATPase_dom"/>
</dbReference>
<dbReference type="PANTHER" id="PTHR43047">
    <property type="entry name" value="TWO-COMPONENT HISTIDINE PROTEIN KINASE"/>
    <property type="match status" value="1"/>
</dbReference>
<protein>
    <recommendedName>
        <fullName evidence="2">histidine kinase</fullName>
        <ecNumber evidence="2">2.7.13.3</ecNumber>
    </recommendedName>
</protein>
<reference evidence="10" key="1">
    <citation type="submission" date="2016-12" db="EMBL/GenBank/DDBJ databases">
        <title>The genomes of Aspergillus section Nigri reveals drivers in fungal speciation.</title>
        <authorList>
            <consortium name="DOE Joint Genome Institute"/>
            <person name="Vesth T.C."/>
            <person name="Nybo J."/>
            <person name="Theobald S."/>
            <person name="Brandl J."/>
            <person name="Frisvad J.C."/>
            <person name="Nielsen K.F."/>
            <person name="Lyhne E.K."/>
            <person name="Kogle M.E."/>
            <person name="Kuo A."/>
            <person name="Riley R."/>
            <person name="Clum A."/>
            <person name="Nolan M."/>
            <person name="Lipzen A."/>
            <person name="Salamov A."/>
            <person name="Henrissat B."/>
            <person name="Wiebenga A."/>
            <person name="De Vries R.P."/>
            <person name="Grigoriev I.V."/>
            <person name="Mortensen U.H."/>
            <person name="Andersen M.R."/>
            <person name="Baker S.E."/>
        </authorList>
    </citation>
    <scope>NUCLEOTIDE SEQUENCE [LARGE SCALE GENOMIC DNA]</scope>
    <source>
        <strain evidence="10">CBS 113365</strain>
    </source>
</reference>
<organism evidence="10 11">
    <name type="scientific">Aspergillus vadensis (strain CBS 113365 / IMI 142717 / IBT 24658)</name>
    <dbReference type="NCBI Taxonomy" id="1448311"/>
    <lineage>
        <taxon>Eukaryota</taxon>
        <taxon>Fungi</taxon>
        <taxon>Dikarya</taxon>
        <taxon>Ascomycota</taxon>
        <taxon>Pezizomycotina</taxon>
        <taxon>Eurotiomycetes</taxon>
        <taxon>Eurotiomycetidae</taxon>
        <taxon>Eurotiales</taxon>
        <taxon>Aspergillaceae</taxon>
        <taxon>Aspergillus</taxon>
        <taxon>Aspergillus subgen. Circumdati</taxon>
    </lineage>
</organism>
<feature type="domain" description="Histidine kinase" evidence="8">
    <location>
        <begin position="145"/>
        <end position="412"/>
    </location>
</feature>
<evidence type="ECO:0000256" key="3">
    <source>
        <dbReference type="ARBA" id="ARBA00022553"/>
    </source>
</evidence>
<feature type="region of interest" description="Disordered" evidence="7">
    <location>
        <begin position="472"/>
        <end position="518"/>
    </location>
</feature>
<dbReference type="SMART" id="SM00387">
    <property type="entry name" value="HATPase_c"/>
    <property type="match status" value="1"/>
</dbReference>
<dbReference type="CDD" id="cd00082">
    <property type="entry name" value="HisKA"/>
    <property type="match status" value="1"/>
</dbReference>
<evidence type="ECO:0000256" key="2">
    <source>
        <dbReference type="ARBA" id="ARBA00012438"/>
    </source>
</evidence>
<dbReference type="GeneID" id="37207846"/>
<dbReference type="SUPFAM" id="SSF47384">
    <property type="entry name" value="Homodimeric domain of signal transducing histidine kinase"/>
    <property type="match status" value="1"/>
</dbReference>
<dbReference type="InterPro" id="IPR005467">
    <property type="entry name" value="His_kinase_dom"/>
</dbReference>
<dbReference type="Gene3D" id="3.30.565.10">
    <property type="entry name" value="Histidine kinase-like ATPase, C-terminal domain"/>
    <property type="match status" value="1"/>
</dbReference>
<dbReference type="CDD" id="cd17546">
    <property type="entry name" value="REC_hyHK_CKI1_RcsC-like"/>
    <property type="match status" value="1"/>
</dbReference>
<dbReference type="RefSeq" id="XP_025561003.1">
    <property type="nucleotide sequence ID" value="XM_025703254.1"/>
</dbReference>
<keyword evidence="4" id="KW-0808">Transferase</keyword>
<gene>
    <name evidence="10" type="ORF">BO88DRAFT_344819</name>
</gene>
<dbReference type="InterPro" id="IPR036890">
    <property type="entry name" value="HATPase_C_sf"/>
</dbReference>
<feature type="compositionally biased region" description="Polar residues" evidence="7">
    <location>
        <begin position="504"/>
        <end position="518"/>
    </location>
</feature>
<dbReference type="CDD" id="cd00130">
    <property type="entry name" value="PAS"/>
    <property type="match status" value="1"/>
</dbReference>
<dbReference type="Gene3D" id="3.30.450.20">
    <property type="entry name" value="PAS domain"/>
    <property type="match status" value="1"/>
</dbReference>
<evidence type="ECO:0000256" key="1">
    <source>
        <dbReference type="ARBA" id="ARBA00000085"/>
    </source>
</evidence>
<dbReference type="InterPro" id="IPR011006">
    <property type="entry name" value="CheY-like_superfamily"/>
</dbReference>
<evidence type="ECO:0000313" key="11">
    <source>
        <dbReference type="Proteomes" id="UP000248405"/>
    </source>
</evidence>
<feature type="region of interest" description="Disordered" evidence="7">
    <location>
        <begin position="646"/>
        <end position="717"/>
    </location>
</feature>
<feature type="compositionally biased region" description="Basic and acidic residues" evidence="7">
    <location>
        <begin position="473"/>
        <end position="482"/>
    </location>
</feature>
<dbReference type="InterPro" id="IPR000014">
    <property type="entry name" value="PAS"/>
</dbReference>
<dbReference type="SUPFAM" id="SSF55785">
    <property type="entry name" value="PYP-like sensor domain (PAS domain)"/>
    <property type="match status" value="1"/>
</dbReference>
<dbReference type="OrthoDB" id="303614at2759"/>
<dbReference type="Proteomes" id="UP000248405">
    <property type="component" value="Unassembled WGS sequence"/>
</dbReference>
<dbReference type="GO" id="GO:0005886">
    <property type="term" value="C:plasma membrane"/>
    <property type="evidence" value="ECO:0007669"/>
    <property type="project" value="TreeGrafter"/>
</dbReference>
<keyword evidence="3 6" id="KW-0597">Phosphoprotein</keyword>
<dbReference type="EC" id="2.7.13.3" evidence="2"/>
<dbReference type="InterPro" id="IPR004358">
    <property type="entry name" value="Sig_transdc_His_kin-like_C"/>
</dbReference>
<keyword evidence="11" id="KW-1185">Reference proteome</keyword>
<proteinExistence type="predicted"/>
<comment type="catalytic activity">
    <reaction evidence="1">
        <text>ATP + protein L-histidine = ADP + protein N-phospho-L-histidine.</text>
        <dbReference type="EC" id="2.7.13.3"/>
    </reaction>
</comment>
<dbReference type="Gene3D" id="3.40.50.2300">
    <property type="match status" value="1"/>
</dbReference>
<evidence type="ECO:0000256" key="7">
    <source>
        <dbReference type="SAM" id="MobiDB-lite"/>
    </source>
</evidence>
<keyword evidence="5 10" id="KW-0418">Kinase</keyword>
<dbReference type="PROSITE" id="PS50110">
    <property type="entry name" value="RESPONSE_REGULATORY"/>
    <property type="match status" value="1"/>
</dbReference>
<dbReference type="PANTHER" id="PTHR43047:SF69">
    <property type="entry name" value="HISTIDINE KINASE CONTAINING CHEY-HOMOLOGOUS RECEIVER DOMAIN-RELATED"/>
    <property type="match status" value="1"/>
</dbReference>
<evidence type="ECO:0000256" key="6">
    <source>
        <dbReference type="PROSITE-ProRule" id="PRU00169"/>
    </source>
</evidence>
<dbReference type="Pfam" id="PF00512">
    <property type="entry name" value="HisKA"/>
    <property type="match status" value="1"/>
</dbReference>
<dbReference type="EMBL" id="KZ821631">
    <property type="protein sequence ID" value="PYH67209.1"/>
    <property type="molecule type" value="Genomic_DNA"/>
</dbReference>
<evidence type="ECO:0000256" key="4">
    <source>
        <dbReference type="ARBA" id="ARBA00022679"/>
    </source>
</evidence>
<dbReference type="Pfam" id="PF00072">
    <property type="entry name" value="Response_reg"/>
    <property type="match status" value="1"/>
</dbReference>
<dbReference type="SMART" id="SM00448">
    <property type="entry name" value="REC"/>
    <property type="match status" value="1"/>
</dbReference>
<dbReference type="PRINTS" id="PR00344">
    <property type="entry name" value="BCTRLSENSOR"/>
</dbReference>
<evidence type="ECO:0000256" key="5">
    <source>
        <dbReference type="ARBA" id="ARBA00022777"/>
    </source>
</evidence>
<evidence type="ECO:0000259" key="9">
    <source>
        <dbReference type="PROSITE" id="PS50110"/>
    </source>
</evidence>
<dbReference type="Gene3D" id="1.10.287.130">
    <property type="match status" value="1"/>
</dbReference>
<dbReference type="InterPro" id="IPR036097">
    <property type="entry name" value="HisK_dim/P_sf"/>
</dbReference>
<dbReference type="PROSITE" id="PS50109">
    <property type="entry name" value="HIS_KIN"/>
    <property type="match status" value="1"/>
</dbReference>
<dbReference type="InterPro" id="IPR003661">
    <property type="entry name" value="HisK_dim/P_dom"/>
</dbReference>
<dbReference type="AlphaFoldDB" id="A0A319B420"/>
<feature type="domain" description="Response regulatory" evidence="9">
    <location>
        <begin position="521"/>
        <end position="639"/>
    </location>
</feature>
<dbReference type="SUPFAM" id="SSF52172">
    <property type="entry name" value="CheY-like"/>
    <property type="match status" value="1"/>
</dbReference>
<dbReference type="InterPro" id="IPR001789">
    <property type="entry name" value="Sig_transdc_resp-reg_receiver"/>
</dbReference>
<dbReference type="GO" id="GO:0000155">
    <property type="term" value="F:phosphorelay sensor kinase activity"/>
    <property type="evidence" value="ECO:0007669"/>
    <property type="project" value="InterPro"/>
</dbReference>
<evidence type="ECO:0000313" key="10">
    <source>
        <dbReference type="EMBL" id="PYH67209.1"/>
    </source>
</evidence>
<dbReference type="InterPro" id="IPR035965">
    <property type="entry name" value="PAS-like_dom_sf"/>
</dbReference>
<dbReference type="SUPFAM" id="SSF55874">
    <property type="entry name" value="ATPase domain of HSP90 chaperone/DNA topoisomerase II/histidine kinase"/>
    <property type="match status" value="1"/>
</dbReference>
<evidence type="ECO:0000259" key="8">
    <source>
        <dbReference type="PROSITE" id="PS50109"/>
    </source>
</evidence>